<dbReference type="Proteomes" id="UP001152172">
    <property type="component" value="Unassembled WGS sequence"/>
</dbReference>
<dbReference type="Gene3D" id="2.30.40.10">
    <property type="entry name" value="Urease, subunit C, domain 1"/>
    <property type="match status" value="1"/>
</dbReference>
<protein>
    <submittedName>
        <fullName evidence="2">Amidohydrolase family protein</fullName>
    </submittedName>
</protein>
<evidence type="ECO:0000313" key="2">
    <source>
        <dbReference type="EMBL" id="MCZ8535143.1"/>
    </source>
</evidence>
<dbReference type="InterPro" id="IPR006680">
    <property type="entry name" value="Amidohydro-rel"/>
</dbReference>
<reference evidence="2" key="1">
    <citation type="submission" date="2022-05" db="EMBL/GenBank/DDBJ databases">
        <authorList>
            <person name="Colautti A."/>
            <person name="Iacumin L."/>
        </authorList>
    </citation>
    <scope>NUCLEOTIDE SEQUENCE</scope>
    <source>
        <strain evidence="2">DSM 30747</strain>
    </source>
</reference>
<dbReference type="EMBL" id="JAMKBI010000016">
    <property type="protein sequence ID" value="MCZ8535143.1"/>
    <property type="molecule type" value="Genomic_DNA"/>
</dbReference>
<keyword evidence="3" id="KW-1185">Reference proteome</keyword>
<organism evidence="2 3">
    <name type="scientific">Psychrobacillus psychrodurans</name>
    <dbReference type="NCBI Taxonomy" id="126157"/>
    <lineage>
        <taxon>Bacteria</taxon>
        <taxon>Bacillati</taxon>
        <taxon>Bacillota</taxon>
        <taxon>Bacilli</taxon>
        <taxon>Bacillales</taxon>
        <taxon>Bacillaceae</taxon>
        <taxon>Psychrobacillus</taxon>
    </lineage>
</organism>
<comment type="caution">
    <text evidence="2">The sequence shown here is derived from an EMBL/GenBank/DDBJ whole genome shotgun (WGS) entry which is preliminary data.</text>
</comment>
<sequence length="315" mass="35182">MNADSPQAARVEVRRQVGAGADFIKVYGWLPKETMMAVVEEAGTYNKEVSCDLIYSNDVTAIDAAIMGIKWNEHASGIVQDMYSEWTMQVDDAVWDSIDWEQPDKEKIEAVCKVLIENKVIICPTMVLLDQAKLLENYWYPENEVTTKLEENEGLVKQWRYFLSQPASLEKIGRQATMNKTIAKAYYDLGGQVVAGTDTPAGIFTIPGMALHRELELFVQAGITEIDALRAATINAAKALKRPDLGVIIEGAIADIVVLNDNPLENIKHTQEINMVIKGGNVYTQKELFEKIPDEETIMKNLKTFMAAYELTGSK</sequence>
<dbReference type="InterPro" id="IPR051781">
    <property type="entry name" value="Metallo-dep_Hydrolase"/>
</dbReference>
<evidence type="ECO:0000313" key="3">
    <source>
        <dbReference type="Proteomes" id="UP001152172"/>
    </source>
</evidence>
<dbReference type="Gene3D" id="3.20.20.140">
    <property type="entry name" value="Metal-dependent hydrolases"/>
    <property type="match status" value="1"/>
</dbReference>
<dbReference type="RefSeq" id="WP_269923152.1">
    <property type="nucleotide sequence ID" value="NZ_JAMKBI010000016.1"/>
</dbReference>
<dbReference type="SUPFAM" id="SSF51556">
    <property type="entry name" value="Metallo-dependent hydrolases"/>
    <property type="match status" value="1"/>
</dbReference>
<dbReference type="GO" id="GO:0016810">
    <property type="term" value="F:hydrolase activity, acting on carbon-nitrogen (but not peptide) bonds"/>
    <property type="evidence" value="ECO:0007669"/>
    <property type="project" value="InterPro"/>
</dbReference>
<gene>
    <name evidence="2" type="ORF">M9R61_17695</name>
</gene>
<evidence type="ECO:0000259" key="1">
    <source>
        <dbReference type="Pfam" id="PF01979"/>
    </source>
</evidence>
<accession>A0A9X3RC87</accession>
<dbReference type="PANTHER" id="PTHR43135">
    <property type="entry name" value="ALPHA-D-RIBOSE 1-METHYLPHOSPHONATE 5-TRIPHOSPHATE DIPHOSPHATASE"/>
    <property type="match status" value="1"/>
</dbReference>
<dbReference type="Pfam" id="PF01979">
    <property type="entry name" value="Amidohydro_1"/>
    <property type="match status" value="1"/>
</dbReference>
<dbReference type="PANTHER" id="PTHR43135:SF3">
    <property type="entry name" value="ALPHA-D-RIBOSE 1-METHYLPHOSPHONATE 5-TRIPHOSPHATE DIPHOSPHATASE"/>
    <property type="match status" value="1"/>
</dbReference>
<dbReference type="AlphaFoldDB" id="A0A9X3RC87"/>
<feature type="domain" description="Amidohydrolase-related" evidence="1">
    <location>
        <begin position="32"/>
        <end position="282"/>
    </location>
</feature>
<name>A0A9X3RC87_9BACI</name>
<proteinExistence type="predicted"/>
<dbReference type="InterPro" id="IPR011059">
    <property type="entry name" value="Metal-dep_hydrolase_composite"/>
</dbReference>
<dbReference type="InterPro" id="IPR032466">
    <property type="entry name" value="Metal_Hydrolase"/>
</dbReference>
<dbReference type="Gene3D" id="3.40.50.10910">
    <property type="entry name" value="Amidohydrolase"/>
    <property type="match status" value="1"/>
</dbReference>